<protein>
    <recommendedName>
        <fullName evidence="1">Sulfatase-modifying factor enzyme-like domain-containing protein</fullName>
    </recommendedName>
</protein>
<dbReference type="InterPro" id="IPR016187">
    <property type="entry name" value="CTDL_fold"/>
</dbReference>
<name>A0A1Y1QNE9_9GAMM</name>
<reference evidence="2 3" key="1">
    <citation type="submission" date="2017-01" db="EMBL/GenBank/DDBJ databases">
        <title>Novel large sulfur bacteria in the metagenomes of groundwater-fed chemosynthetic microbial mats in the Lake Huron basin.</title>
        <authorList>
            <person name="Sharrar A.M."/>
            <person name="Flood B.E."/>
            <person name="Bailey J.V."/>
            <person name="Jones D.S."/>
            <person name="Biddanda B."/>
            <person name="Ruberg S.A."/>
            <person name="Marcus D.N."/>
            <person name="Dick G.J."/>
        </authorList>
    </citation>
    <scope>NUCLEOTIDE SEQUENCE [LARGE SCALE GENOMIC DNA]</scope>
    <source>
        <strain evidence="2">A8</strain>
    </source>
</reference>
<dbReference type="PANTHER" id="PTHR23150">
    <property type="entry name" value="SULFATASE MODIFYING FACTOR 1, 2"/>
    <property type="match status" value="1"/>
</dbReference>
<evidence type="ECO:0000313" key="3">
    <source>
        <dbReference type="Proteomes" id="UP000192491"/>
    </source>
</evidence>
<proteinExistence type="predicted"/>
<dbReference type="InterPro" id="IPR005532">
    <property type="entry name" value="SUMF_dom"/>
</dbReference>
<dbReference type="Proteomes" id="UP000192491">
    <property type="component" value="Unassembled WGS sequence"/>
</dbReference>
<dbReference type="SUPFAM" id="SSF56436">
    <property type="entry name" value="C-type lectin-like"/>
    <property type="match status" value="1"/>
</dbReference>
<accession>A0A1Y1QNE9</accession>
<dbReference type="PANTHER" id="PTHR23150:SF35">
    <property type="entry name" value="BLL6746 PROTEIN"/>
    <property type="match status" value="1"/>
</dbReference>
<sequence>MYIELTPPVEMHAQQQRRQVYLREHANEWSFPTMVTIPPGRFIMGAQEGRDDVEGGNQAHERPPRTLYIPAFEMGKYPVTFEEYDAFCLATYTPLPDDAGWGRDSRPVINISWEDAQAYCDWLSQMDGRSYRLPSEAEWEYSARGGRPTAYPWGNSAEKHHANYAMQVGMTSPVWQYPANAFGLHDMVGNVWEWVQDCWHDSYQGAPANGQAWEEGGNCHERVLRGGSWNDRPRYLRAAYRVKDYASGRQIFRGFRVARSL</sequence>
<dbReference type="Gene3D" id="3.90.1580.10">
    <property type="entry name" value="paralog of FGE (formylglycine-generating enzyme)"/>
    <property type="match status" value="1"/>
</dbReference>
<organism evidence="2 3">
    <name type="scientific">Thiothrix lacustris</name>
    <dbReference type="NCBI Taxonomy" id="525917"/>
    <lineage>
        <taxon>Bacteria</taxon>
        <taxon>Pseudomonadati</taxon>
        <taxon>Pseudomonadota</taxon>
        <taxon>Gammaproteobacteria</taxon>
        <taxon>Thiotrichales</taxon>
        <taxon>Thiotrichaceae</taxon>
        <taxon>Thiothrix</taxon>
    </lineage>
</organism>
<comment type="caution">
    <text evidence="2">The sequence shown here is derived from an EMBL/GenBank/DDBJ whole genome shotgun (WGS) entry which is preliminary data.</text>
</comment>
<dbReference type="InterPro" id="IPR051043">
    <property type="entry name" value="Sulfatase_Mod_Factor_Kinase"/>
</dbReference>
<evidence type="ECO:0000259" key="1">
    <source>
        <dbReference type="Pfam" id="PF03781"/>
    </source>
</evidence>
<evidence type="ECO:0000313" key="2">
    <source>
        <dbReference type="EMBL" id="OQX09972.1"/>
    </source>
</evidence>
<dbReference type="AlphaFoldDB" id="A0A1Y1QNE9"/>
<gene>
    <name evidence="2" type="ORF">BWK73_21500</name>
</gene>
<dbReference type="GO" id="GO:0120147">
    <property type="term" value="F:formylglycine-generating oxidase activity"/>
    <property type="evidence" value="ECO:0007669"/>
    <property type="project" value="TreeGrafter"/>
</dbReference>
<dbReference type="EMBL" id="MTEJ01000127">
    <property type="protein sequence ID" value="OQX09972.1"/>
    <property type="molecule type" value="Genomic_DNA"/>
</dbReference>
<dbReference type="InterPro" id="IPR042095">
    <property type="entry name" value="SUMF_sf"/>
</dbReference>
<feature type="domain" description="Sulfatase-modifying factor enzyme-like" evidence="1">
    <location>
        <begin position="32"/>
        <end position="259"/>
    </location>
</feature>
<dbReference type="Pfam" id="PF03781">
    <property type="entry name" value="FGE-sulfatase"/>
    <property type="match status" value="1"/>
</dbReference>